<dbReference type="PANTHER" id="PTHR30126:SF98">
    <property type="entry name" value="HTH-TYPE TRANSCRIPTIONAL ACTIVATOR BAUR"/>
    <property type="match status" value="1"/>
</dbReference>
<accession>A0A1H4B492</accession>
<dbReference type="InterPro" id="IPR036390">
    <property type="entry name" value="WH_DNA-bd_sf"/>
</dbReference>
<keyword evidence="7" id="KW-1185">Reference proteome</keyword>
<keyword evidence="4" id="KW-0804">Transcription</keyword>
<sequence length="330" mass="37259">MAIGRISDIDLRWLYVFIKVVEAGGYSAAQAKLNIGVATISAHMKSLESRLGTQLCRRGRAGFSLTEEGQRIYEEAILLRNAMERFTSISRSLTANLGGKLNIGVEDAITAAGSRLISDAVKRFNQRDNSVQIFMHIEYRQDLEKAVLEGKYDMAIGFFATNYSGIVFTPLYDEEHMLYCGAGHPLFGLEREIRNDDIVDLPISVRGFSTVDDCERLEAYNRRATVLDMEAQLTMLLSGCYLGFLPRNYARPWVESGQLHELNAPEYAYLSPHGVITRQRSSLTRQARLFLADLLRANRCPESPDKLWHQQSANFTNRIGTQQYLEAEQS</sequence>
<evidence type="ECO:0000256" key="3">
    <source>
        <dbReference type="ARBA" id="ARBA00023125"/>
    </source>
</evidence>
<evidence type="ECO:0000256" key="2">
    <source>
        <dbReference type="ARBA" id="ARBA00023015"/>
    </source>
</evidence>
<evidence type="ECO:0000256" key="1">
    <source>
        <dbReference type="ARBA" id="ARBA00009437"/>
    </source>
</evidence>
<dbReference type="Proteomes" id="UP000198658">
    <property type="component" value="Unassembled WGS sequence"/>
</dbReference>
<dbReference type="Pfam" id="PF03466">
    <property type="entry name" value="LysR_substrate"/>
    <property type="match status" value="1"/>
</dbReference>
<dbReference type="InterPro" id="IPR036388">
    <property type="entry name" value="WH-like_DNA-bd_sf"/>
</dbReference>
<name>A0A1H4B492_9GAMM</name>
<keyword evidence="2" id="KW-0805">Transcription regulation</keyword>
<dbReference type="EMBL" id="FNQO01000004">
    <property type="protein sequence ID" value="SEA42931.1"/>
    <property type="molecule type" value="Genomic_DNA"/>
</dbReference>
<organism evidence="6 7">
    <name type="scientific">Microbulbifer marinus</name>
    <dbReference type="NCBI Taxonomy" id="658218"/>
    <lineage>
        <taxon>Bacteria</taxon>
        <taxon>Pseudomonadati</taxon>
        <taxon>Pseudomonadota</taxon>
        <taxon>Gammaproteobacteria</taxon>
        <taxon>Cellvibrionales</taxon>
        <taxon>Microbulbiferaceae</taxon>
        <taxon>Microbulbifer</taxon>
    </lineage>
</organism>
<reference evidence="7" key="1">
    <citation type="submission" date="2016-10" db="EMBL/GenBank/DDBJ databases">
        <authorList>
            <person name="Varghese N."/>
            <person name="Submissions S."/>
        </authorList>
    </citation>
    <scope>NUCLEOTIDE SEQUENCE [LARGE SCALE GENOMIC DNA]</scope>
    <source>
        <strain evidence="7">CGMCC 1.10657</strain>
    </source>
</reference>
<dbReference type="PROSITE" id="PS50931">
    <property type="entry name" value="HTH_LYSR"/>
    <property type="match status" value="1"/>
</dbReference>
<dbReference type="Gene3D" id="3.40.190.10">
    <property type="entry name" value="Periplasmic binding protein-like II"/>
    <property type="match status" value="2"/>
</dbReference>
<dbReference type="InterPro" id="IPR005119">
    <property type="entry name" value="LysR_subst-bd"/>
</dbReference>
<dbReference type="SUPFAM" id="SSF53850">
    <property type="entry name" value="Periplasmic binding protein-like II"/>
    <property type="match status" value="1"/>
</dbReference>
<dbReference type="GO" id="GO:0003700">
    <property type="term" value="F:DNA-binding transcription factor activity"/>
    <property type="evidence" value="ECO:0007669"/>
    <property type="project" value="InterPro"/>
</dbReference>
<dbReference type="Pfam" id="PF00126">
    <property type="entry name" value="HTH_1"/>
    <property type="match status" value="1"/>
</dbReference>
<evidence type="ECO:0000259" key="5">
    <source>
        <dbReference type="PROSITE" id="PS50931"/>
    </source>
</evidence>
<dbReference type="Gene3D" id="1.10.10.10">
    <property type="entry name" value="Winged helix-like DNA-binding domain superfamily/Winged helix DNA-binding domain"/>
    <property type="match status" value="1"/>
</dbReference>
<comment type="similarity">
    <text evidence="1">Belongs to the LysR transcriptional regulatory family.</text>
</comment>
<dbReference type="OrthoDB" id="8587655at2"/>
<protein>
    <submittedName>
        <fullName evidence="6">Transcriptional regulator, LysR family</fullName>
    </submittedName>
</protein>
<evidence type="ECO:0000313" key="6">
    <source>
        <dbReference type="EMBL" id="SEA42931.1"/>
    </source>
</evidence>
<evidence type="ECO:0000313" key="7">
    <source>
        <dbReference type="Proteomes" id="UP000198658"/>
    </source>
</evidence>
<dbReference type="InterPro" id="IPR000847">
    <property type="entry name" value="LysR_HTH_N"/>
</dbReference>
<dbReference type="GO" id="GO:0000976">
    <property type="term" value="F:transcription cis-regulatory region binding"/>
    <property type="evidence" value="ECO:0007669"/>
    <property type="project" value="TreeGrafter"/>
</dbReference>
<dbReference type="RefSeq" id="WP_091390729.1">
    <property type="nucleotide sequence ID" value="NZ_FNQO01000004.1"/>
</dbReference>
<feature type="domain" description="HTH lysR-type" evidence="5">
    <location>
        <begin position="9"/>
        <end position="66"/>
    </location>
</feature>
<dbReference type="AlphaFoldDB" id="A0A1H4B492"/>
<keyword evidence="3" id="KW-0238">DNA-binding</keyword>
<evidence type="ECO:0000256" key="4">
    <source>
        <dbReference type="ARBA" id="ARBA00023163"/>
    </source>
</evidence>
<dbReference type="CDD" id="cd05466">
    <property type="entry name" value="PBP2_LTTR_substrate"/>
    <property type="match status" value="1"/>
</dbReference>
<dbReference type="PANTHER" id="PTHR30126">
    <property type="entry name" value="HTH-TYPE TRANSCRIPTIONAL REGULATOR"/>
    <property type="match status" value="1"/>
</dbReference>
<gene>
    <name evidence="6" type="ORF">SAMN05216562_3093</name>
</gene>
<dbReference type="STRING" id="658218.SAMN05216562_3093"/>
<dbReference type="SUPFAM" id="SSF46785">
    <property type="entry name" value="Winged helix' DNA-binding domain"/>
    <property type="match status" value="1"/>
</dbReference>
<proteinExistence type="inferred from homology"/>